<reference evidence="1" key="1">
    <citation type="journal article" date="2015" name="Nature">
        <title>Complex archaea that bridge the gap between prokaryotes and eukaryotes.</title>
        <authorList>
            <person name="Spang A."/>
            <person name="Saw J.H."/>
            <person name="Jorgensen S.L."/>
            <person name="Zaremba-Niedzwiedzka K."/>
            <person name="Martijn J."/>
            <person name="Lind A.E."/>
            <person name="van Eijk R."/>
            <person name="Schleper C."/>
            <person name="Guy L."/>
            <person name="Ettema T.J."/>
        </authorList>
    </citation>
    <scope>NUCLEOTIDE SEQUENCE</scope>
</reference>
<name>A0A0F9SBU1_9ZZZZ</name>
<dbReference type="AlphaFoldDB" id="A0A0F9SBU1"/>
<gene>
    <name evidence="1" type="ORF">LCGC14_0870480</name>
</gene>
<accession>A0A0F9SBU1</accession>
<protein>
    <submittedName>
        <fullName evidence="1">Uncharacterized protein</fullName>
    </submittedName>
</protein>
<organism evidence="1">
    <name type="scientific">marine sediment metagenome</name>
    <dbReference type="NCBI Taxonomy" id="412755"/>
    <lineage>
        <taxon>unclassified sequences</taxon>
        <taxon>metagenomes</taxon>
        <taxon>ecological metagenomes</taxon>
    </lineage>
</organism>
<dbReference type="EMBL" id="LAZR01002689">
    <property type="protein sequence ID" value="KKN26843.1"/>
    <property type="molecule type" value="Genomic_DNA"/>
</dbReference>
<evidence type="ECO:0000313" key="1">
    <source>
        <dbReference type="EMBL" id="KKN26843.1"/>
    </source>
</evidence>
<sequence length="59" mass="6590">MVDGKIGHGTLGLKMSEGMKMNMMDRDAKVEFLNGKVREVKRKIAARKIANKLDNLGMI</sequence>
<proteinExistence type="predicted"/>
<comment type="caution">
    <text evidence="1">The sequence shown here is derived from an EMBL/GenBank/DDBJ whole genome shotgun (WGS) entry which is preliminary data.</text>
</comment>